<feature type="transmembrane region" description="Helical" evidence="10">
    <location>
        <begin position="808"/>
        <end position="826"/>
    </location>
</feature>
<dbReference type="FunFam" id="3.40.50.300:FF:000604">
    <property type="entry name" value="ABC transporter B family member 28"/>
    <property type="match status" value="1"/>
</dbReference>
<name>A0AAU9IP54_9CILI</name>
<dbReference type="InterPro" id="IPR011527">
    <property type="entry name" value="ABC1_TM_dom"/>
</dbReference>
<feature type="domain" description="ABC transmembrane type-1" evidence="12">
    <location>
        <begin position="51"/>
        <end position="345"/>
    </location>
</feature>
<feature type="transmembrane region" description="Helical" evidence="10">
    <location>
        <begin position="94"/>
        <end position="119"/>
    </location>
</feature>
<keyword evidence="3" id="KW-0813">Transport</keyword>
<keyword evidence="9 10" id="KW-0472">Membrane</keyword>
<dbReference type="AlphaFoldDB" id="A0AAU9IP54"/>
<feature type="transmembrane region" description="Helical" evidence="10">
    <location>
        <begin position="47"/>
        <end position="74"/>
    </location>
</feature>
<keyword evidence="5" id="KW-0677">Repeat</keyword>
<feature type="transmembrane region" description="Helical" evidence="10">
    <location>
        <begin position="281"/>
        <end position="301"/>
    </location>
</feature>
<dbReference type="Pfam" id="PF00664">
    <property type="entry name" value="ABC_membrane"/>
    <property type="match status" value="2"/>
</dbReference>
<evidence type="ECO:0000256" key="9">
    <source>
        <dbReference type="ARBA" id="ARBA00023136"/>
    </source>
</evidence>
<keyword evidence="4 10" id="KW-0812">Transmembrane</keyword>
<dbReference type="GO" id="GO:0090374">
    <property type="term" value="P:oligopeptide export from mitochondrion"/>
    <property type="evidence" value="ECO:0007669"/>
    <property type="project" value="TreeGrafter"/>
</dbReference>
<dbReference type="Gene3D" id="1.20.1560.10">
    <property type="entry name" value="ABC transporter type 1, transmembrane domain"/>
    <property type="match status" value="2"/>
</dbReference>
<evidence type="ECO:0000256" key="6">
    <source>
        <dbReference type="ARBA" id="ARBA00022741"/>
    </source>
</evidence>
<dbReference type="EMBL" id="CAJZBQ010000009">
    <property type="protein sequence ID" value="CAG9312929.1"/>
    <property type="molecule type" value="Genomic_DNA"/>
</dbReference>
<evidence type="ECO:0000259" key="12">
    <source>
        <dbReference type="PROSITE" id="PS50929"/>
    </source>
</evidence>
<proteinExistence type="inferred from homology"/>
<feature type="domain" description="ABC transmembrane type-1" evidence="12">
    <location>
        <begin position="668"/>
        <end position="953"/>
    </location>
</feature>
<feature type="transmembrane region" description="Helical" evidence="10">
    <location>
        <begin position="894"/>
        <end position="914"/>
    </location>
</feature>
<dbReference type="PANTHER" id="PTHR43394">
    <property type="entry name" value="ATP-DEPENDENT PERMEASE MDL1, MITOCHONDRIAL"/>
    <property type="match status" value="1"/>
</dbReference>
<dbReference type="PANTHER" id="PTHR43394:SF11">
    <property type="entry name" value="ATP-BINDING CASSETTE TRANSPORTER"/>
    <property type="match status" value="1"/>
</dbReference>
<dbReference type="SUPFAM" id="SSF90123">
    <property type="entry name" value="ABC transporter transmembrane region"/>
    <property type="match status" value="2"/>
</dbReference>
<dbReference type="InterPro" id="IPR017871">
    <property type="entry name" value="ABC_transporter-like_CS"/>
</dbReference>
<feature type="transmembrane region" description="Helical" evidence="10">
    <location>
        <begin position="172"/>
        <end position="200"/>
    </location>
</feature>
<feature type="domain" description="ABC transporter" evidence="11">
    <location>
        <begin position="376"/>
        <end position="612"/>
    </location>
</feature>
<dbReference type="InterPro" id="IPR027417">
    <property type="entry name" value="P-loop_NTPase"/>
</dbReference>
<evidence type="ECO:0000256" key="8">
    <source>
        <dbReference type="ARBA" id="ARBA00022989"/>
    </source>
</evidence>
<dbReference type="FunFam" id="3.40.50.300:FF:000251">
    <property type="entry name" value="ABC transporter B family member 19"/>
    <property type="match status" value="1"/>
</dbReference>
<dbReference type="Proteomes" id="UP001162131">
    <property type="component" value="Unassembled WGS sequence"/>
</dbReference>
<dbReference type="PROSITE" id="PS50929">
    <property type="entry name" value="ABC_TM1F"/>
    <property type="match status" value="2"/>
</dbReference>
<dbReference type="GO" id="GO:0005524">
    <property type="term" value="F:ATP binding"/>
    <property type="evidence" value="ECO:0007669"/>
    <property type="project" value="UniProtKB-KW"/>
</dbReference>
<dbReference type="InterPro" id="IPR036640">
    <property type="entry name" value="ABC1_TM_sf"/>
</dbReference>
<evidence type="ECO:0000313" key="14">
    <source>
        <dbReference type="Proteomes" id="UP001162131"/>
    </source>
</evidence>
<evidence type="ECO:0000256" key="7">
    <source>
        <dbReference type="ARBA" id="ARBA00022840"/>
    </source>
</evidence>
<keyword evidence="14" id="KW-1185">Reference proteome</keyword>
<feature type="transmembrane region" description="Helical" evidence="10">
    <location>
        <begin position="710"/>
        <end position="728"/>
    </location>
</feature>
<comment type="caution">
    <text evidence="13">The sequence shown here is derived from an EMBL/GenBank/DDBJ whole genome shotgun (WGS) entry which is preliminary data.</text>
</comment>
<feature type="transmembrane region" description="Helical" evidence="10">
    <location>
        <begin position="663"/>
        <end position="690"/>
    </location>
</feature>
<accession>A0AAU9IP54</accession>
<dbReference type="PROSITE" id="PS00211">
    <property type="entry name" value="ABC_TRANSPORTER_1"/>
    <property type="match status" value="2"/>
</dbReference>
<comment type="similarity">
    <text evidence="2">Belongs to the ABC transporter superfamily. ABCB family. Multidrug resistance exporter (TC 3.A.1.201) subfamily.</text>
</comment>
<evidence type="ECO:0000313" key="13">
    <source>
        <dbReference type="EMBL" id="CAG9312929.1"/>
    </source>
</evidence>
<evidence type="ECO:0000256" key="2">
    <source>
        <dbReference type="ARBA" id="ARBA00007577"/>
    </source>
</evidence>
<evidence type="ECO:0000256" key="3">
    <source>
        <dbReference type="ARBA" id="ARBA00022448"/>
    </source>
</evidence>
<gene>
    <name evidence="13" type="ORF">BSTOLATCC_MIC7720</name>
</gene>
<dbReference type="CDD" id="cd03249">
    <property type="entry name" value="ABC_MTABC3_MDL1_MDL2"/>
    <property type="match status" value="1"/>
</dbReference>
<dbReference type="GO" id="GO:0016887">
    <property type="term" value="F:ATP hydrolysis activity"/>
    <property type="evidence" value="ECO:0007669"/>
    <property type="project" value="InterPro"/>
</dbReference>
<sequence>MDKLNLNLKWIYKNMRESDPLLKSGEKKQPDIAPLSMMFRYATNTDYVLMVIGLLGTLCHAVLPGFLALQIGLIFNTMDPTSDVDTFYDAEVSIAKLLFGLGFTALFIGMIAVTCYIRVGTDQSLNFRLNYFKALVNKSLSYYDKKNAVQMAASIDMECAAIESASGEKVMILIDAICMFINSWVIAFFVSTQLALLALLQLPIQLYAGKIIEGSGIKAIARLQAAYKEAGGISEEALYEVKTVAANNAQERVARLYQEKLKPTLKMQTKDGFMFGVGWSVYYATLFIFQGVLFWVGAYLLEYDQDNWITGEPISPGFVVTVFFAVGVSSHQLGNALPAFQYITRARISIASIVPIIDEPVDEGGNMDATGIKGGIEFQDVDFAYPTNPAVLVLKKFNLKINPGQSVAIVGETGAGKSTIINLVQQFYKSCGGRILIDKTDIASYNIASLRTQMGLVSQEPILFNATIKENILVGKPYATDAQIIEAAKNAGIHEFISSLPQQYYTLVGPKGSQLSGGQKQRIALARAIIRDPKVLLLDEATSALDVRTEAAIQETINKIMPGRTTIMVAQRLSTVKKCDVICVLKEGKVQELGSHAELIQKDGIYATLVKMQQSSEEKLGLGKLEAEEAKSIRAPVGPAAQAAQLASASSLMARVFSMIIAYWQWLLLAFFAAILAGAVFPVFGFIFATNTIYLTQDESGDMPGDVLQNLPWLVLEAFLVVLSLTLLTGSLTRSTALFTYDMRFKGLRSFLYYDNSFFDSPANNPAVLSTRLSADCARINAIGGPVLGVQVLAIAAMVVALGIASQYSISLAFLVAICLPLIYIGQRKGRMAQIRGFAIVGHEKATAAASDAMMNLKTVHAYNYQNTCIKNYYQGALSVAEEAKKQAVTSGFYFGYMILVLYFTYGVSSWYGAYLVKEDGLSYEAMTLAFFTVMFATWANTMVGALTPDIDGGIAAARNLFRVIDYKPNIDASSDKGVIHPLTGSVEFDNVKFKYPAREVQVLKGLSFKLDPGRSLGICGTTGSGKSTVTQLLLRFYDITEGRILLNGIDIKAFNLTHLRDEIGWVGQEPTLFSGSLRYNLKFGNPGATDAEVLDACSQSQAYEFISKYEEGLERDVGLRGQKLSGGQKQRIGIARALIKKPKILILDEATSALDTATERKVQEAIEGMNITVISIAHRLSTIKYCDQIILLELGDVVERGTHDELMQLQGAYARLASA</sequence>
<evidence type="ECO:0000259" key="11">
    <source>
        <dbReference type="PROSITE" id="PS50893"/>
    </source>
</evidence>
<dbReference type="SMART" id="SM00382">
    <property type="entry name" value="AAA"/>
    <property type="match status" value="2"/>
</dbReference>
<comment type="subcellular location">
    <subcellularLocation>
        <location evidence="1">Membrane</location>
        <topology evidence="1">Multi-pass membrane protein</topology>
    </subcellularLocation>
</comment>
<evidence type="ECO:0008006" key="15">
    <source>
        <dbReference type="Google" id="ProtNLM"/>
    </source>
</evidence>
<keyword evidence="7" id="KW-0067">ATP-binding</keyword>
<feature type="domain" description="ABC transporter" evidence="11">
    <location>
        <begin position="987"/>
        <end position="1220"/>
    </location>
</feature>
<dbReference type="InterPro" id="IPR039421">
    <property type="entry name" value="Type_1_exporter"/>
</dbReference>
<dbReference type="SUPFAM" id="SSF52540">
    <property type="entry name" value="P-loop containing nucleoside triphosphate hydrolases"/>
    <property type="match status" value="2"/>
</dbReference>
<evidence type="ECO:0000256" key="10">
    <source>
        <dbReference type="SAM" id="Phobius"/>
    </source>
</evidence>
<evidence type="ECO:0000256" key="5">
    <source>
        <dbReference type="ARBA" id="ARBA00022737"/>
    </source>
</evidence>
<dbReference type="InterPro" id="IPR003593">
    <property type="entry name" value="AAA+_ATPase"/>
</dbReference>
<dbReference type="CDD" id="cd18577">
    <property type="entry name" value="ABC_6TM_Pgp_ABCB1_D1_like"/>
    <property type="match status" value="1"/>
</dbReference>
<dbReference type="InterPro" id="IPR003439">
    <property type="entry name" value="ABC_transporter-like_ATP-bd"/>
</dbReference>
<protein>
    <recommendedName>
        <fullName evidence="15">p-glycoprotein</fullName>
    </recommendedName>
</protein>
<dbReference type="Pfam" id="PF00005">
    <property type="entry name" value="ABC_tran"/>
    <property type="match status" value="2"/>
</dbReference>
<evidence type="ECO:0000256" key="1">
    <source>
        <dbReference type="ARBA" id="ARBA00004141"/>
    </source>
</evidence>
<dbReference type="CDD" id="cd18578">
    <property type="entry name" value="ABC_6TM_Pgp_ABCB1_D2_like"/>
    <property type="match status" value="1"/>
</dbReference>
<keyword evidence="8 10" id="KW-1133">Transmembrane helix</keyword>
<dbReference type="PROSITE" id="PS50893">
    <property type="entry name" value="ABC_TRANSPORTER_2"/>
    <property type="match status" value="2"/>
</dbReference>
<dbReference type="GO" id="GO:0015421">
    <property type="term" value="F:ABC-type oligopeptide transporter activity"/>
    <property type="evidence" value="ECO:0007669"/>
    <property type="project" value="TreeGrafter"/>
</dbReference>
<dbReference type="GO" id="GO:0005743">
    <property type="term" value="C:mitochondrial inner membrane"/>
    <property type="evidence" value="ECO:0007669"/>
    <property type="project" value="TreeGrafter"/>
</dbReference>
<reference evidence="13" key="1">
    <citation type="submission" date="2021-09" db="EMBL/GenBank/DDBJ databases">
        <authorList>
            <consortium name="AG Swart"/>
            <person name="Singh M."/>
            <person name="Singh A."/>
            <person name="Seah K."/>
            <person name="Emmerich C."/>
        </authorList>
    </citation>
    <scope>NUCLEOTIDE SEQUENCE</scope>
    <source>
        <strain evidence="13">ATCC30299</strain>
    </source>
</reference>
<feature type="transmembrane region" description="Helical" evidence="10">
    <location>
        <begin position="780"/>
        <end position="802"/>
    </location>
</feature>
<organism evidence="13 14">
    <name type="scientific">Blepharisma stoltei</name>
    <dbReference type="NCBI Taxonomy" id="1481888"/>
    <lineage>
        <taxon>Eukaryota</taxon>
        <taxon>Sar</taxon>
        <taxon>Alveolata</taxon>
        <taxon>Ciliophora</taxon>
        <taxon>Postciliodesmatophora</taxon>
        <taxon>Heterotrichea</taxon>
        <taxon>Heterotrichida</taxon>
        <taxon>Blepharismidae</taxon>
        <taxon>Blepharisma</taxon>
    </lineage>
</organism>
<evidence type="ECO:0000256" key="4">
    <source>
        <dbReference type="ARBA" id="ARBA00022692"/>
    </source>
</evidence>
<dbReference type="Gene3D" id="3.40.50.300">
    <property type="entry name" value="P-loop containing nucleotide triphosphate hydrolases"/>
    <property type="match status" value="2"/>
</dbReference>
<feature type="transmembrane region" description="Helical" evidence="10">
    <location>
        <begin position="926"/>
        <end position="947"/>
    </location>
</feature>
<keyword evidence="6" id="KW-0547">Nucleotide-binding</keyword>